<evidence type="ECO:0000313" key="2">
    <source>
        <dbReference type="EMBL" id="GFO59556.1"/>
    </source>
</evidence>
<evidence type="ECO:0000256" key="1">
    <source>
        <dbReference type="SAM" id="SignalP"/>
    </source>
</evidence>
<dbReference type="EMBL" id="BLXX01000004">
    <property type="protein sequence ID" value="GFO59556.1"/>
    <property type="molecule type" value="Genomic_DNA"/>
</dbReference>
<evidence type="ECO:0000313" key="3">
    <source>
        <dbReference type="Proteomes" id="UP000556026"/>
    </source>
</evidence>
<organism evidence="2 3">
    <name type="scientific">Geomonas silvestris</name>
    <dbReference type="NCBI Taxonomy" id="2740184"/>
    <lineage>
        <taxon>Bacteria</taxon>
        <taxon>Pseudomonadati</taxon>
        <taxon>Thermodesulfobacteriota</taxon>
        <taxon>Desulfuromonadia</taxon>
        <taxon>Geobacterales</taxon>
        <taxon>Geobacteraceae</taxon>
        <taxon>Geomonas</taxon>
    </lineage>
</organism>
<dbReference type="Proteomes" id="UP000556026">
    <property type="component" value="Unassembled WGS sequence"/>
</dbReference>
<feature type="signal peptide" evidence="1">
    <location>
        <begin position="1"/>
        <end position="20"/>
    </location>
</feature>
<dbReference type="PANTHER" id="PTHR35271:SF1">
    <property type="entry name" value="ABC TRANSPORTER, SUBSTRATE-BINDING LIPOPROTEIN"/>
    <property type="match status" value="1"/>
</dbReference>
<feature type="chain" id="PRO_5027558348" description="ABC transporter substrate-binding protein" evidence="1">
    <location>
        <begin position="21"/>
        <end position="287"/>
    </location>
</feature>
<gene>
    <name evidence="2" type="ORF">GMST_18810</name>
</gene>
<protein>
    <recommendedName>
        <fullName evidence="4">ABC transporter substrate-binding protein</fullName>
    </recommendedName>
</protein>
<reference evidence="3" key="1">
    <citation type="submission" date="2020-06" db="EMBL/GenBank/DDBJ databases">
        <title>Draft genomic sequence of Geomonas sp. Red330.</title>
        <authorList>
            <person name="Itoh H."/>
            <person name="Zhenxing X."/>
            <person name="Ushijima N."/>
            <person name="Masuda Y."/>
            <person name="Shiratori Y."/>
            <person name="Senoo K."/>
        </authorList>
    </citation>
    <scope>NUCLEOTIDE SEQUENCE [LARGE SCALE GENOMIC DNA]</scope>
    <source>
        <strain evidence="3">Red330</strain>
    </source>
</reference>
<dbReference type="RefSeq" id="WP_183354375.1">
    <property type="nucleotide sequence ID" value="NZ_BLXX01000004.1"/>
</dbReference>
<comment type="caution">
    <text evidence="2">The sequence shown here is derived from an EMBL/GenBank/DDBJ whole genome shotgun (WGS) entry which is preliminary data.</text>
</comment>
<dbReference type="PANTHER" id="PTHR35271">
    <property type="entry name" value="ABC TRANSPORTER, SUBSTRATE-BINDING LIPOPROTEIN-RELATED"/>
    <property type="match status" value="1"/>
</dbReference>
<keyword evidence="1" id="KW-0732">Signal</keyword>
<name>A0A6V8MHU1_9BACT</name>
<dbReference type="InterPro" id="IPR007487">
    <property type="entry name" value="ABC_transpt-TYRBP-like"/>
</dbReference>
<dbReference type="Gene3D" id="3.40.50.2300">
    <property type="match status" value="1"/>
</dbReference>
<sequence>MRALLLLILTLLVTASGAFASDILVVQSLRSPLYDEALRGLRESFPARSRTLVLSDYADPDLPRVVREERPRLIVAVGDTALSALRKVRGTPVISLMALGLGNHNGPVAGVGLAVKPEQYLLVAKRLRAHRIGIVYNPARSEWYLKLARQAARQHGMELVTREVHDPRQTIAQLESLKGKVDALWLLPDPTAVTSETLEAYFLFSQSQAVPVLSFSAAHLKLGALVALEVDRFDLGRQTGEMAQQLVQGEVPDPAFAAPRRVTLKANEAVAKRLNYPLELIQSLIRK</sequence>
<accession>A0A6V8MHU1</accession>
<dbReference type="Pfam" id="PF04392">
    <property type="entry name" value="ABC_sub_bind"/>
    <property type="match status" value="1"/>
</dbReference>
<dbReference type="AlphaFoldDB" id="A0A6V8MHU1"/>
<evidence type="ECO:0008006" key="4">
    <source>
        <dbReference type="Google" id="ProtNLM"/>
    </source>
</evidence>
<keyword evidence="3" id="KW-1185">Reference proteome</keyword>
<proteinExistence type="predicted"/>
<dbReference type="SUPFAM" id="SSF53822">
    <property type="entry name" value="Periplasmic binding protein-like I"/>
    <property type="match status" value="1"/>
</dbReference>
<dbReference type="InterPro" id="IPR028082">
    <property type="entry name" value="Peripla_BP_I"/>
</dbReference>